<evidence type="ECO:0008006" key="4">
    <source>
        <dbReference type="Google" id="ProtNLM"/>
    </source>
</evidence>
<evidence type="ECO:0000313" key="3">
    <source>
        <dbReference type="Proteomes" id="UP001596509"/>
    </source>
</evidence>
<feature type="region of interest" description="Disordered" evidence="1">
    <location>
        <begin position="336"/>
        <end position="370"/>
    </location>
</feature>
<reference evidence="3" key="1">
    <citation type="journal article" date="2019" name="Int. J. Syst. Evol. Microbiol.">
        <title>The Global Catalogue of Microorganisms (GCM) 10K type strain sequencing project: providing services to taxonomists for standard genome sequencing and annotation.</title>
        <authorList>
            <consortium name="The Broad Institute Genomics Platform"/>
            <consortium name="The Broad Institute Genome Sequencing Center for Infectious Disease"/>
            <person name="Wu L."/>
            <person name="Ma J."/>
        </authorList>
    </citation>
    <scope>NUCLEOTIDE SEQUENCE [LARGE SCALE GENOMIC DNA]</scope>
    <source>
        <strain evidence="3">ICMP 19430</strain>
    </source>
</reference>
<dbReference type="Proteomes" id="UP001596509">
    <property type="component" value="Unassembled WGS sequence"/>
</dbReference>
<evidence type="ECO:0000313" key="2">
    <source>
        <dbReference type="EMBL" id="MFC7353939.1"/>
    </source>
</evidence>
<comment type="caution">
    <text evidence="2">The sequence shown here is derived from an EMBL/GenBank/DDBJ whole genome shotgun (WGS) entry which is preliminary data.</text>
</comment>
<organism evidence="2 3">
    <name type="scientific">Streptomyces caviscabies</name>
    <dbReference type="NCBI Taxonomy" id="90079"/>
    <lineage>
        <taxon>Bacteria</taxon>
        <taxon>Bacillati</taxon>
        <taxon>Actinomycetota</taxon>
        <taxon>Actinomycetes</taxon>
        <taxon>Kitasatosporales</taxon>
        <taxon>Streptomycetaceae</taxon>
        <taxon>Streptomyces</taxon>
    </lineage>
</organism>
<feature type="compositionally biased region" description="Pro residues" evidence="1">
    <location>
        <begin position="148"/>
        <end position="184"/>
    </location>
</feature>
<feature type="region of interest" description="Disordered" evidence="1">
    <location>
        <begin position="126"/>
        <end position="213"/>
    </location>
</feature>
<sequence>MDTQHDIALTRALTQVPGPLPSSGVIHVVIPHTGRFTIVGNHLAQHAELSLTAIGIGVHIQSLPAGSKVGIKALAARFPEGETKIASALRELENHGYLHRPRMRLANGWVVTRTVFRNQPRAVVGPTVRGTAPAPTVVREPTAVPEPGHVPEPTPVPEPGHVPGLTPVPEPITAPEPIPLPEGPHAPARLPARTAPKQPRRPLPHPRALSPELRQTASTFLADLRRHAEELVLSEEAVEELVPGVAAWLERDTTTDTLRHTLTADLPKPLKHPARLLRHRLTALLPPPLPGIHDLAPSRRAPVTPFQTCDGCERAFRSHHPGHCRDCRAQYGVTVRRRSRTASSGFPRPQGSPSANPSSGTRSSSPVRRG</sequence>
<protein>
    <recommendedName>
        <fullName evidence="4">DNA-binding protein</fullName>
    </recommendedName>
</protein>
<proteinExistence type="predicted"/>
<gene>
    <name evidence="2" type="ORF">ACFQW9_25145</name>
</gene>
<evidence type="ECO:0000256" key="1">
    <source>
        <dbReference type="SAM" id="MobiDB-lite"/>
    </source>
</evidence>
<accession>A0ABW2MG99</accession>
<keyword evidence="3" id="KW-1185">Reference proteome</keyword>
<dbReference type="EMBL" id="JBHTCK010000007">
    <property type="protein sequence ID" value="MFC7353939.1"/>
    <property type="molecule type" value="Genomic_DNA"/>
</dbReference>
<feature type="compositionally biased region" description="Polar residues" evidence="1">
    <location>
        <begin position="351"/>
        <end position="370"/>
    </location>
</feature>
<name>A0ABW2MG99_9ACTN</name>
<dbReference type="RefSeq" id="WP_319286648.1">
    <property type="nucleotide sequence ID" value="NZ_JBHTCK010000007.1"/>
</dbReference>